<feature type="transmembrane region" description="Helical" evidence="9">
    <location>
        <begin position="85"/>
        <end position="109"/>
    </location>
</feature>
<keyword evidence="8 9" id="KW-0012">Acyltransferase</keyword>
<dbReference type="InterPro" id="IPR003010">
    <property type="entry name" value="C-N_Hydrolase"/>
</dbReference>
<feature type="transmembrane region" description="Helical" evidence="9">
    <location>
        <begin position="198"/>
        <end position="215"/>
    </location>
</feature>
<keyword evidence="11" id="KW-0449">Lipoprotein</keyword>
<dbReference type="UniPathway" id="UPA00666"/>
<dbReference type="Pfam" id="PF00795">
    <property type="entry name" value="CN_hydrolase"/>
    <property type="match status" value="1"/>
</dbReference>
<gene>
    <name evidence="9 11" type="primary">lnt</name>
    <name evidence="11" type="ORF">DKW60_16745</name>
</gene>
<keyword evidence="4 9" id="KW-0808">Transferase</keyword>
<dbReference type="GO" id="GO:0005886">
    <property type="term" value="C:plasma membrane"/>
    <property type="evidence" value="ECO:0007669"/>
    <property type="project" value="UniProtKB-SubCell"/>
</dbReference>
<dbReference type="NCBIfam" id="TIGR00546">
    <property type="entry name" value="lnt"/>
    <property type="match status" value="1"/>
</dbReference>
<name>A0A317C7Y5_9GAMM</name>
<comment type="catalytic activity">
    <reaction evidence="9">
        <text>N-terminal S-1,2-diacyl-sn-glyceryl-L-cysteinyl-[lipoprotein] + a glycerophospholipid = N-acyl-S-1,2-diacyl-sn-glyceryl-L-cysteinyl-[lipoprotein] + a 2-acyl-sn-glycero-3-phospholipid + H(+)</text>
        <dbReference type="Rhea" id="RHEA:48228"/>
        <dbReference type="Rhea" id="RHEA-COMP:14681"/>
        <dbReference type="Rhea" id="RHEA-COMP:14684"/>
        <dbReference type="ChEBI" id="CHEBI:15378"/>
        <dbReference type="ChEBI" id="CHEBI:136912"/>
        <dbReference type="ChEBI" id="CHEBI:140656"/>
        <dbReference type="ChEBI" id="CHEBI:140657"/>
        <dbReference type="ChEBI" id="CHEBI:140660"/>
        <dbReference type="EC" id="2.3.1.269"/>
    </reaction>
</comment>
<dbReference type="EMBL" id="QGKM01000055">
    <property type="protein sequence ID" value="PWQ94417.1"/>
    <property type="molecule type" value="Genomic_DNA"/>
</dbReference>
<dbReference type="Pfam" id="PF20154">
    <property type="entry name" value="LNT_N"/>
    <property type="match status" value="1"/>
</dbReference>
<proteinExistence type="inferred from homology"/>
<dbReference type="GO" id="GO:0016410">
    <property type="term" value="F:N-acyltransferase activity"/>
    <property type="evidence" value="ECO:0007669"/>
    <property type="project" value="UniProtKB-UniRule"/>
</dbReference>
<dbReference type="OrthoDB" id="9804277at2"/>
<evidence type="ECO:0000313" key="11">
    <source>
        <dbReference type="EMBL" id="PWQ94417.1"/>
    </source>
</evidence>
<dbReference type="CDD" id="cd07571">
    <property type="entry name" value="ALP_N-acyl_transferase"/>
    <property type="match status" value="1"/>
</dbReference>
<dbReference type="Proteomes" id="UP000245539">
    <property type="component" value="Unassembled WGS sequence"/>
</dbReference>
<dbReference type="HAMAP" id="MF_01148">
    <property type="entry name" value="Lnt"/>
    <property type="match status" value="1"/>
</dbReference>
<feature type="transmembrane region" description="Helical" evidence="9">
    <location>
        <begin position="481"/>
        <end position="499"/>
    </location>
</feature>
<dbReference type="InterPro" id="IPR004563">
    <property type="entry name" value="Apolipo_AcylTrfase"/>
</dbReference>
<comment type="similarity">
    <text evidence="2 9">Belongs to the CN hydrolase family. Apolipoprotein N-acyltransferase subfamily.</text>
</comment>
<evidence type="ECO:0000256" key="4">
    <source>
        <dbReference type="ARBA" id="ARBA00022679"/>
    </source>
</evidence>
<keyword evidence="3 9" id="KW-1003">Cell membrane</keyword>
<dbReference type="InterPro" id="IPR036526">
    <property type="entry name" value="C-N_Hydrolase_sf"/>
</dbReference>
<evidence type="ECO:0000256" key="3">
    <source>
        <dbReference type="ARBA" id="ARBA00022475"/>
    </source>
</evidence>
<dbReference type="EC" id="2.3.1.269" evidence="9"/>
<dbReference type="SUPFAM" id="SSF56317">
    <property type="entry name" value="Carbon-nitrogen hydrolase"/>
    <property type="match status" value="1"/>
</dbReference>
<dbReference type="Gene3D" id="3.60.110.10">
    <property type="entry name" value="Carbon-nitrogen hydrolase"/>
    <property type="match status" value="1"/>
</dbReference>
<feature type="transmembrane region" description="Helical" evidence="9">
    <location>
        <begin position="121"/>
        <end position="140"/>
    </location>
</feature>
<keyword evidence="5 9" id="KW-0812">Transmembrane</keyword>
<protein>
    <recommendedName>
        <fullName evidence="9">Apolipoprotein N-acyltransferase</fullName>
        <shortName evidence="9">ALP N-acyltransferase</shortName>
        <ecNumber evidence="9">2.3.1.269</ecNumber>
    </recommendedName>
</protein>
<evidence type="ECO:0000256" key="2">
    <source>
        <dbReference type="ARBA" id="ARBA00010065"/>
    </source>
</evidence>
<evidence type="ECO:0000256" key="6">
    <source>
        <dbReference type="ARBA" id="ARBA00022989"/>
    </source>
</evidence>
<feature type="transmembrane region" description="Helical" evidence="9">
    <location>
        <begin position="20"/>
        <end position="44"/>
    </location>
</feature>
<evidence type="ECO:0000256" key="1">
    <source>
        <dbReference type="ARBA" id="ARBA00004651"/>
    </source>
</evidence>
<comment type="subcellular location">
    <subcellularLocation>
        <location evidence="1 9">Cell membrane</location>
        <topology evidence="1 9">Multi-pass membrane protein</topology>
    </subcellularLocation>
</comment>
<evidence type="ECO:0000256" key="7">
    <source>
        <dbReference type="ARBA" id="ARBA00023136"/>
    </source>
</evidence>
<dbReference type="AlphaFoldDB" id="A0A317C7Y5"/>
<feature type="domain" description="CN hydrolase" evidence="10">
    <location>
        <begin position="232"/>
        <end position="471"/>
    </location>
</feature>
<feature type="transmembrane region" description="Helical" evidence="9">
    <location>
        <begin position="160"/>
        <end position="186"/>
    </location>
</feature>
<evidence type="ECO:0000256" key="8">
    <source>
        <dbReference type="ARBA" id="ARBA00023315"/>
    </source>
</evidence>
<evidence type="ECO:0000256" key="5">
    <source>
        <dbReference type="ARBA" id="ARBA00022692"/>
    </source>
</evidence>
<evidence type="ECO:0000256" key="9">
    <source>
        <dbReference type="HAMAP-Rule" id="MF_01148"/>
    </source>
</evidence>
<keyword evidence="7 9" id="KW-0472">Membrane</keyword>
<accession>A0A317C7Y5</accession>
<dbReference type="InterPro" id="IPR045378">
    <property type="entry name" value="LNT_N"/>
</dbReference>
<reference evidence="11 12" key="1">
    <citation type="submission" date="2018-05" db="EMBL/GenBank/DDBJ databases">
        <title>Leucothrix arctica sp. nov., isolated from Arctic seawater.</title>
        <authorList>
            <person name="Choi A."/>
            <person name="Baek K."/>
        </authorList>
    </citation>
    <scope>NUCLEOTIDE SEQUENCE [LARGE SCALE GENOMIC DNA]</scope>
    <source>
        <strain evidence="11 12">JCM 18388</strain>
    </source>
</reference>
<dbReference type="RefSeq" id="WP_109838812.1">
    <property type="nucleotide sequence ID" value="NZ_QGKM01000055.1"/>
</dbReference>
<dbReference type="PANTHER" id="PTHR38686:SF1">
    <property type="entry name" value="APOLIPOPROTEIN N-ACYLTRANSFERASE"/>
    <property type="match status" value="1"/>
</dbReference>
<keyword evidence="12" id="KW-1185">Reference proteome</keyword>
<organism evidence="11 12">
    <name type="scientific">Leucothrix pacifica</name>
    <dbReference type="NCBI Taxonomy" id="1247513"/>
    <lineage>
        <taxon>Bacteria</taxon>
        <taxon>Pseudomonadati</taxon>
        <taxon>Pseudomonadota</taxon>
        <taxon>Gammaproteobacteria</taxon>
        <taxon>Thiotrichales</taxon>
        <taxon>Thiotrichaceae</taxon>
        <taxon>Leucothrix</taxon>
    </lineage>
</organism>
<comment type="pathway">
    <text evidence="9">Protein modification; lipoprotein biosynthesis (N-acyl transfer).</text>
</comment>
<evidence type="ECO:0000259" key="10">
    <source>
        <dbReference type="PROSITE" id="PS50263"/>
    </source>
</evidence>
<sequence>MNSFLQKHVYLCALIAGTGIVFSLSPFDFFPIAYISLAVLFYLLSHCNHRSRAIKLGWTFGVGLFGAGTSWVFQSVYEFAQAPLILAICLTSVFVLLLALQIALFSVVVSIFRNCSTIIKFLIVYPAAWVLIEWVRGWLFTGFPWLYVGYSQIDTWFANFAPVGGVLIVSWVTAIISGSLVVLFATSNANSSPQRNRTIAATTVVVLIATAWSLSMKNWVVPQGEPLKISLIQANIEQDKKWLPENRVPSVERYMAMTRAHWNSDLIVWPETAIPGTFAEFNDLVVTPMRQEALGNQTNLLIGGFSQTTSGQVKNTAMILGNESGEVDSYSKRHLVPLGEYIPLLEYLRWLDKWVKIPFNNLAKGDGDGLLTIGEHQAQVSICYEDAFGEEIIEDLPEADYLVNLTNDGWFSHSLQPYQHMQIARFRALESGRYLLRATNTGVSGIINQYGKVVYTIPAYEQGVVKGTISALSGTTPYVKYGNYLVVISASLLLIFLLMRKSYFQTRHKDFELMS</sequence>
<keyword evidence="6 9" id="KW-1133">Transmembrane helix</keyword>
<dbReference type="PROSITE" id="PS50263">
    <property type="entry name" value="CN_HYDROLASE"/>
    <property type="match status" value="1"/>
</dbReference>
<comment type="caution">
    <text evidence="11">The sequence shown here is derived from an EMBL/GenBank/DDBJ whole genome shotgun (WGS) entry which is preliminary data.</text>
</comment>
<evidence type="ECO:0000313" key="12">
    <source>
        <dbReference type="Proteomes" id="UP000245539"/>
    </source>
</evidence>
<dbReference type="PANTHER" id="PTHR38686">
    <property type="entry name" value="APOLIPOPROTEIN N-ACYLTRANSFERASE"/>
    <property type="match status" value="1"/>
</dbReference>
<feature type="transmembrane region" description="Helical" evidence="9">
    <location>
        <begin position="56"/>
        <end position="73"/>
    </location>
</feature>
<dbReference type="GO" id="GO:0042158">
    <property type="term" value="P:lipoprotein biosynthetic process"/>
    <property type="evidence" value="ECO:0007669"/>
    <property type="project" value="UniProtKB-UniRule"/>
</dbReference>
<comment type="function">
    <text evidence="9">Catalyzes the phospholipid dependent N-acylation of the N-terminal cysteine of apolipoprotein, the last step in lipoprotein maturation.</text>
</comment>